<reference evidence="3" key="2">
    <citation type="journal article" date="2017" name="Nat. Plants">
        <title>The Aegilops tauschii genome reveals multiple impacts of transposons.</title>
        <authorList>
            <person name="Zhao G."/>
            <person name="Zou C."/>
            <person name="Li K."/>
            <person name="Wang K."/>
            <person name="Li T."/>
            <person name="Gao L."/>
            <person name="Zhang X."/>
            <person name="Wang H."/>
            <person name="Yang Z."/>
            <person name="Liu X."/>
            <person name="Jiang W."/>
            <person name="Mao L."/>
            <person name="Kong X."/>
            <person name="Jiao Y."/>
            <person name="Jia J."/>
        </authorList>
    </citation>
    <scope>NUCLEOTIDE SEQUENCE [LARGE SCALE GENOMIC DNA]</scope>
    <source>
        <strain evidence="3">cv. AL8/78</strain>
    </source>
</reference>
<evidence type="ECO:0000313" key="2">
    <source>
        <dbReference type="EnsemblPlants" id="AET1Gv20994500.4"/>
    </source>
</evidence>
<proteinExistence type="predicted"/>
<reference evidence="2" key="3">
    <citation type="journal article" date="2017" name="Nature">
        <title>Genome sequence of the progenitor of the wheat D genome Aegilops tauschii.</title>
        <authorList>
            <person name="Luo M.C."/>
            <person name="Gu Y.Q."/>
            <person name="Puiu D."/>
            <person name="Wang H."/>
            <person name="Twardziok S.O."/>
            <person name="Deal K.R."/>
            <person name="Huo N."/>
            <person name="Zhu T."/>
            <person name="Wang L."/>
            <person name="Wang Y."/>
            <person name="McGuire P.E."/>
            <person name="Liu S."/>
            <person name="Long H."/>
            <person name="Ramasamy R.K."/>
            <person name="Rodriguez J.C."/>
            <person name="Van S.L."/>
            <person name="Yuan L."/>
            <person name="Wang Z."/>
            <person name="Xia Z."/>
            <person name="Xiao L."/>
            <person name="Anderson O.D."/>
            <person name="Ouyang S."/>
            <person name="Liang Y."/>
            <person name="Zimin A.V."/>
            <person name="Pertea G."/>
            <person name="Qi P."/>
            <person name="Bennetzen J.L."/>
            <person name="Dai X."/>
            <person name="Dawson M.W."/>
            <person name="Muller H.G."/>
            <person name="Kugler K."/>
            <person name="Rivarola-Duarte L."/>
            <person name="Spannagl M."/>
            <person name="Mayer K.F.X."/>
            <person name="Lu F.H."/>
            <person name="Bevan M.W."/>
            <person name="Leroy P."/>
            <person name="Li P."/>
            <person name="You F.M."/>
            <person name="Sun Q."/>
            <person name="Liu Z."/>
            <person name="Lyons E."/>
            <person name="Wicker T."/>
            <person name="Salzberg S.L."/>
            <person name="Devos K.M."/>
            <person name="Dvorak J."/>
        </authorList>
    </citation>
    <scope>NUCLEOTIDE SEQUENCE [LARGE SCALE GENOMIC DNA]</scope>
    <source>
        <strain evidence="2">cv. AL8/78</strain>
    </source>
</reference>
<name>A0A453A0C4_AEGTS</name>
<evidence type="ECO:0000313" key="3">
    <source>
        <dbReference type="Proteomes" id="UP000015105"/>
    </source>
</evidence>
<feature type="compositionally biased region" description="Basic and acidic residues" evidence="1">
    <location>
        <begin position="251"/>
        <end position="276"/>
    </location>
</feature>
<reference evidence="2" key="5">
    <citation type="journal article" date="2021" name="G3 (Bethesda)">
        <title>Aegilops tauschii genome assembly Aet v5.0 features greater sequence contiguity and improved annotation.</title>
        <authorList>
            <person name="Wang L."/>
            <person name="Zhu T."/>
            <person name="Rodriguez J.C."/>
            <person name="Deal K.R."/>
            <person name="Dubcovsky J."/>
            <person name="McGuire P.E."/>
            <person name="Lux T."/>
            <person name="Spannagl M."/>
            <person name="Mayer K.F.X."/>
            <person name="Baldrich P."/>
            <person name="Meyers B.C."/>
            <person name="Huo N."/>
            <person name="Gu Y.Q."/>
            <person name="Zhou H."/>
            <person name="Devos K.M."/>
            <person name="Bennetzen J.L."/>
            <person name="Unver T."/>
            <person name="Budak H."/>
            <person name="Gulick P.J."/>
            <person name="Galiba G."/>
            <person name="Kalapos B."/>
            <person name="Nelson D.R."/>
            <person name="Li P."/>
            <person name="You F.M."/>
            <person name="Luo M.C."/>
            <person name="Dvorak J."/>
        </authorList>
    </citation>
    <scope>NUCLEOTIDE SEQUENCE [LARGE SCALE GENOMIC DNA]</scope>
    <source>
        <strain evidence="2">cv. AL8/78</strain>
    </source>
</reference>
<evidence type="ECO:0000256" key="1">
    <source>
        <dbReference type="SAM" id="MobiDB-lite"/>
    </source>
</evidence>
<feature type="compositionally biased region" description="Basic residues" evidence="1">
    <location>
        <begin position="34"/>
        <end position="49"/>
    </location>
</feature>
<dbReference type="AlphaFoldDB" id="A0A453A0C4"/>
<sequence>PPRGTQPPSAPKSMGWRLQGWRLAEGGREGRVRVAARRRPGRGARHRPRAAGGGERGPPRAASPEAEESGRKRKTAYVQHSTSPKIVELREIDSEDSSNCEAPFGIDYSGSKVQLKGGRRHGELTQNDADHGGAVRDLPAEPRISKQAIHKSSKKDKEATEAAEKLHQNMKKRPCLRAGGAVDAVNKENIHKRKKDSSKMDLEQCMETNQKRRKDTSKMVLEQSTENIHKHKKDSSKMDLEQCTKSPLHPQGERWHLRPPKKETIQKARKDTSKKV</sequence>
<reference evidence="3" key="1">
    <citation type="journal article" date="2014" name="Science">
        <title>Ancient hybridizations among the ancestral genomes of bread wheat.</title>
        <authorList>
            <consortium name="International Wheat Genome Sequencing Consortium,"/>
            <person name="Marcussen T."/>
            <person name="Sandve S.R."/>
            <person name="Heier L."/>
            <person name="Spannagl M."/>
            <person name="Pfeifer M."/>
            <person name="Jakobsen K.S."/>
            <person name="Wulff B.B."/>
            <person name="Steuernagel B."/>
            <person name="Mayer K.F."/>
            <person name="Olsen O.A."/>
        </authorList>
    </citation>
    <scope>NUCLEOTIDE SEQUENCE [LARGE SCALE GENOMIC DNA]</scope>
    <source>
        <strain evidence="3">cv. AL8/78</strain>
    </source>
</reference>
<feature type="region of interest" description="Disordered" evidence="1">
    <location>
        <begin position="117"/>
        <end position="276"/>
    </location>
</feature>
<feature type="compositionally biased region" description="Pro residues" evidence="1">
    <location>
        <begin position="1"/>
        <end position="10"/>
    </location>
</feature>
<dbReference type="Proteomes" id="UP000015105">
    <property type="component" value="Chromosome 1D"/>
</dbReference>
<keyword evidence="3" id="KW-1185">Reference proteome</keyword>
<dbReference type="EnsemblPlants" id="AET1Gv20994500.4">
    <property type="protein sequence ID" value="AET1Gv20994500.4"/>
    <property type="gene ID" value="AET1Gv20994500"/>
</dbReference>
<protein>
    <submittedName>
        <fullName evidence="2">Uncharacterized protein</fullName>
    </submittedName>
</protein>
<feature type="region of interest" description="Disordered" evidence="1">
    <location>
        <begin position="1"/>
        <end position="84"/>
    </location>
</feature>
<feature type="compositionally biased region" description="Basic and acidic residues" evidence="1">
    <location>
        <begin position="155"/>
        <end position="167"/>
    </location>
</feature>
<accession>A0A453A0C4</accession>
<reference evidence="2" key="4">
    <citation type="submission" date="2019-03" db="UniProtKB">
        <authorList>
            <consortium name="EnsemblPlants"/>
        </authorList>
    </citation>
    <scope>IDENTIFICATION</scope>
</reference>
<feature type="compositionally biased region" description="Basic and acidic residues" evidence="1">
    <location>
        <begin position="120"/>
        <end position="144"/>
    </location>
</feature>
<organism evidence="2 3">
    <name type="scientific">Aegilops tauschii subsp. strangulata</name>
    <name type="common">Goatgrass</name>
    <dbReference type="NCBI Taxonomy" id="200361"/>
    <lineage>
        <taxon>Eukaryota</taxon>
        <taxon>Viridiplantae</taxon>
        <taxon>Streptophyta</taxon>
        <taxon>Embryophyta</taxon>
        <taxon>Tracheophyta</taxon>
        <taxon>Spermatophyta</taxon>
        <taxon>Magnoliopsida</taxon>
        <taxon>Liliopsida</taxon>
        <taxon>Poales</taxon>
        <taxon>Poaceae</taxon>
        <taxon>BOP clade</taxon>
        <taxon>Pooideae</taxon>
        <taxon>Triticodae</taxon>
        <taxon>Triticeae</taxon>
        <taxon>Triticinae</taxon>
        <taxon>Aegilops</taxon>
    </lineage>
</organism>
<dbReference type="Gramene" id="AET1Gv20994500.4">
    <property type="protein sequence ID" value="AET1Gv20994500.4"/>
    <property type="gene ID" value="AET1Gv20994500"/>
</dbReference>